<dbReference type="CDD" id="cd07995">
    <property type="entry name" value="TPK"/>
    <property type="match status" value="1"/>
</dbReference>
<keyword evidence="1" id="KW-0808">Transferase</keyword>
<dbReference type="InterPro" id="IPR006282">
    <property type="entry name" value="Thi_PPkinase"/>
</dbReference>
<name>A0AAJ6YFY9_9HYME</name>
<sequence>MQNLNLDSQTVWNPINVFKIEDTFKYAIVILNRPILLCNDQVLSLWEKAQVTVTVDGGTTRWIDYLGDRANKLLTGECKKYLPMLITGDMDSVVKEQLIKLEQMETNVIFTPDIMETDYTKSLIELRKYILHNKIELNGIYVFAETSGRLDQIISNINTLHKSDKLIDYIPIFQIASNSLTWLLKSGKHVINVPDILLKSKSWCALIPFEDTNSCVTTTGLKWNLNKTNMKFSKLISTSNTYDGHNEITVITNVTLVWIMGIEPLTRIYNT</sequence>
<keyword evidence="3" id="KW-0418">Kinase</keyword>
<dbReference type="GO" id="GO:0005524">
    <property type="term" value="F:ATP binding"/>
    <property type="evidence" value="ECO:0007669"/>
    <property type="project" value="UniProtKB-KW"/>
</dbReference>
<reference evidence="7" key="1">
    <citation type="submission" date="2025-08" db="UniProtKB">
        <authorList>
            <consortium name="RefSeq"/>
        </authorList>
    </citation>
    <scope>IDENTIFICATION</scope>
</reference>
<evidence type="ECO:0000256" key="3">
    <source>
        <dbReference type="ARBA" id="ARBA00022777"/>
    </source>
</evidence>
<dbReference type="InterPro" id="IPR007373">
    <property type="entry name" value="Thiamin_PyroPKinase_B1-bd"/>
</dbReference>
<accession>A0AAJ6YFY9</accession>
<dbReference type="GO" id="GO:0016301">
    <property type="term" value="F:kinase activity"/>
    <property type="evidence" value="ECO:0007669"/>
    <property type="project" value="UniProtKB-KW"/>
</dbReference>
<dbReference type="GO" id="GO:0006772">
    <property type="term" value="P:thiamine metabolic process"/>
    <property type="evidence" value="ECO:0007669"/>
    <property type="project" value="InterPro"/>
</dbReference>
<keyword evidence="4" id="KW-0067">ATP-binding</keyword>
<keyword evidence="6" id="KW-1185">Reference proteome</keyword>
<dbReference type="Pfam" id="PF04265">
    <property type="entry name" value="TPK_B1_binding"/>
    <property type="match status" value="1"/>
</dbReference>
<dbReference type="GO" id="GO:0004788">
    <property type="term" value="F:thiamine diphosphokinase activity"/>
    <property type="evidence" value="ECO:0007669"/>
    <property type="project" value="InterPro"/>
</dbReference>
<organism evidence="6 7">
    <name type="scientific">Ceratosolen solmsi marchali</name>
    <dbReference type="NCBI Taxonomy" id="326594"/>
    <lineage>
        <taxon>Eukaryota</taxon>
        <taxon>Metazoa</taxon>
        <taxon>Ecdysozoa</taxon>
        <taxon>Arthropoda</taxon>
        <taxon>Hexapoda</taxon>
        <taxon>Insecta</taxon>
        <taxon>Pterygota</taxon>
        <taxon>Neoptera</taxon>
        <taxon>Endopterygota</taxon>
        <taxon>Hymenoptera</taxon>
        <taxon>Apocrita</taxon>
        <taxon>Proctotrupomorpha</taxon>
        <taxon>Chalcidoidea</taxon>
        <taxon>Agaonidae</taxon>
        <taxon>Agaoninae</taxon>
        <taxon>Ceratosolen</taxon>
    </lineage>
</organism>
<feature type="domain" description="Thiamin pyrophosphokinase thiamin-binding" evidence="5">
    <location>
        <begin position="187"/>
        <end position="256"/>
    </location>
</feature>
<gene>
    <name evidence="7" type="primary">LOC105361782</name>
</gene>
<dbReference type="Proteomes" id="UP000695007">
    <property type="component" value="Unplaced"/>
</dbReference>
<dbReference type="KEGG" id="csol:105361782"/>
<dbReference type="InterPro" id="IPR036759">
    <property type="entry name" value="TPK_catalytic_sf"/>
</dbReference>
<evidence type="ECO:0000256" key="4">
    <source>
        <dbReference type="ARBA" id="ARBA00022840"/>
    </source>
</evidence>
<dbReference type="GeneID" id="105361782"/>
<dbReference type="Pfam" id="PF04263">
    <property type="entry name" value="TPK_catalytic"/>
    <property type="match status" value="1"/>
</dbReference>
<dbReference type="NCBIfam" id="TIGR01378">
    <property type="entry name" value="thi_PPkinase"/>
    <property type="match status" value="1"/>
</dbReference>
<dbReference type="SUPFAM" id="SSF63999">
    <property type="entry name" value="Thiamin pyrophosphokinase, catalytic domain"/>
    <property type="match status" value="1"/>
</dbReference>
<keyword evidence="2" id="KW-0547">Nucleotide-binding</keyword>
<evidence type="ECO:0000259" key="5">
    <source>
        <dbReference type="SMART" id="SM00983"/>
    </source>
</evidence>
<dbReference type="FunFam" id="2.60.120.320:FF:000001">
    <property type="entry name" value="Thiamine pyrophosphokinase"/>
    <property type="match status" value="1"/>
</dbReference>
<dbReference type="RefSeq" id="XP_011497358.1">
    <property type="nucleotide sequence ID" value="XM_011499056.1"/>
</dbReference>
<evidence type="ECO:0000256" key="2">
    <source>
        <dbReference type="ARBA" id="ARBA00022741"/>
    </source>
</evidence>
<protein>
    <submittedName>
        <fullName evidence="7">Thiamin pyrophosphokinase 1</fullName>
    </submittedName>
</protein>
<dbReference type="GO" id="GO:0009229">
    <property type="term" value="P:thiamine diphosphate biosynthetic process"/>
    <property type="evidence" value="ECO:0007669"/>
    <property type="project" value="InterPro"/>
</dbReference>
<evidence type="ECO:0000313" key="7">
    <source>
        <dbReference type="RefSeq" id="XP_011497358.1"/>
    </source>
</evidence>
<dbReference type="InterPro" id="IPR036371">
    <property type="entry name" value="TPK_B1-bd_sf"/>
</dbReference>
<dbReference type="PANTHER" id="PTHR13622">
    <property type="entry name" value="THIAMIN PYROPHOSPHOKINASE"/>
    <property type="match status" value="1"/>
</dbReference>
<dbReference type="SMART" id="SM00983">
    <property type="entry name" value="TPK_B1_binding"/>
    <property type="match status" value="1"/>
</dbReference>
<dbReference type="AlphaFoldDB" id="A0AAJ6YFY9"/>
<evidence type="ECO:0000313" key="6">
    <source>
        <dbReference type="Proteomes" id="UP000695007"/>
    </source>
</evidence>
<dbReference type="Gene3D" id="2.60.120.320">
    <property type="entry name" value="Thiamin pyrophosphokinase, thiamin-binding domain"/>
    <property type="match status" value="1"/>
</dbReference>
<dbReference type="Gene3D" id="3.40.50.10240">
    <property type="entry name" value="Thiamin pyrophosphokinase, catalytic domain"/>
    <property type="match status" value="1"/>
</dbReference>
<dbReference type="GO" id="GO:0030975">
    <property type="term" value="F:thiamine binding"/>
    <property type="evidence" value="ECO:0007669"/>
    <property type="project" value="InterPro"/>
</dbReference>
<dbReference type="InterPro" id="IPR007371">
    <property type="entry name" value="TPK_catalytic"/>
</dbReference>
<dbReference type="PANTHER" id="PTHR13622:SF8">
    <property type="entry name" value="THIAMIN PYROPHOSPHOKINASE 1"/>
    <property type="match status" value="1"/>
</dbReference>
<dbReference type="SUPFAM" id="SSF63862">
    <property type="entry name" value="Thiamin pyrophosphokinase, substrate-binding domain"/>
    <property type="match status" value="1"/>
</dbReference>
<evidence type="ECO:0000256" key="1">
    <source>
        <dbReference type="ARBA" id="ARBA00022679"/>
    </source>
</evidence>
<proteinExistence type="predicted"/>